<reference evidence="6" key="2">
    <citation type="submission" date="2021-03" db="EMBL/GenBank/DDBJ databases">
        <title>Molecular Cloning and characterization of UGT72L11 a novel UDP-glycosyltransferase from Glycyrrhiza glabra.</title>
        <authorList>
            <person name="Manzoor M.M."/>
            <person name="Gupta S."/>
        </authorList>
    </citation>
    <scope>NUCLEOTIDE SEQUENCE</scope>
</reference>
<dbReference type="PANTHER" id="PTHR48045">
    <property type="entry name" value="UDP-GLYCOSYLTRANSFERASE 72B1"/>
    <property type="match status" value="1"/>
</dbReference>
<protein>
    <recommendedName>
        <fullName evidence="5">Glycosyltransferase</fullName>
        <ecNumber evidence="5">2.4.1.-</ecNumber>
    </recommendedName>
</protein>
<dbReference type="Pfam" id="PF00201">
    <property type="entry name" value="UDPGT"/>
    <property type="match status" value="1"/>
</dbReference>
<dbReference type="PANTHER" id="PTHR48045:SF23">
    <property type="entry name" value="GLYCOSYLTRANSFERASE"/>
    <property type="match status" value="1"/>
</dbReference>
<dbReference type="EC" id="2.4.1.-" evidence="5"/>
<keyword evidence="2 4" id="KW-0328">Glycosyltransferase</keyword>
<keyword evidence="3 4" id="KW-0808">Transferase</keyword>
<sequence length="474" mass="52166">MEKTIHFAVVPGIGYSHLIPILQFSKRLVELHKEFHVTCLIPSLGSPPSASKTFLETLPSSINCTFLPPVETKDLPQGITTEIQMQLTVTLSLPSLHQALKSLSLRTPLVALVVDSQAAEALKFAQEFNMLSYIFFPSAATTLSLHLYLPKLDKETSCEYRELPEPIKVPGCVPLHGRDLYTPAQDRSSQTYKLLLQRVKRFGCADGVLINSFLELETGPIRALTEEGSGNPPVYPVGPIIQTGTRSCDDAKGLDCLAWLDKQQPCSVLYVSFGSGGTLSQEQIVELALGLELSNHKFLWVVRAPSTSASAAYLSAQNNVDPSQFLPHGFLERITKEQGMVIPSWAPQIQILSHSSVGGFLSHCGWNSTLESVVKGMPLITWPLFAEQRMNAVLLSEGLKVGLRPRVNENGLVERVEVAEVIKCLMEGEEGGRLRKRMKELKEAATNALKENGSSIKTLSQLTLKWRNLALENN</sequence>
<dbReference type="AlphaFoldDB" id="A0A7G3QF24"/>
<evidence type="ECO:0000256" key="1">
    <source>
        <dbReference type="ARBA" id="ARBA00009995"/>
    </source>
</evidence>
<dbReference type="FunFam" id="3.40.50.2000:FF:000051">
    <property type="entry name" value="Glycosyltransferase"/>
    <property type="match status" value="1"/>
</dbReference>
<dbReference type="PROSITE" id="PS00375">
    <property type="entry name" value="UDPGT"/>
    <property type="match status" value="1"/>
</dbReference>
<evidence type="ECO:0000313" key="6">
    <source>
        <dbReference type="EMBL" id="QHW04706.1"/>
    </source>
</evidence>
<evidence type="ECO:0000256" key="5">
    <source>
        <dbReference type="RuleBase" id="RU362057"/>
    </source>
</evidence>
<dbReference type="CDD" id="cd03784">
    <property type="entry name" value="GT1_Gtf-like"/>
    <property type="match status" value="1"/>
</dbReference>
<dbReference type="SUPFAM" id="SSF53756">
    <property type="entry name" value="UDP-Glycosyltransferase/glycogen phosphorylase"/>
    <property type="match status" value="1"/>
</dbReference>
<organism evidence="6">
    <name type="scientific">Glycyrrhiza glabra</name>
    <name type="common">Licorice</name>
    <dbReference type="NCBI Taxonomy" id="49827"/>
    <lineage>
        <taxon>Eukaryota</taxon>
        <taxon>Viridiplantae</taxon>
        <taxon>Streptophyta</taxon>
        <taxon>Embryophyta</taxon>
        <taxon>Tracheophyta</taxon>
        <taxon>Spermatophyta</taxon>
        <taxon>Magnoliopsida</taxon>
        <taxon>eudicotyledons</taxon>
        <taxon>Gunneridae</taxon>
        <taxon>Pentapetalae</taxon>
        <taxon>rosids</taxon>
        <taxon>fabids</taxon>
        <taxon>Fabales</taxon>
        <taxon>Fabaceae</taxon>
        <taxon>Papilionoideae</taxon>
        <taxon>50 kb inversion clade</taxon>
        <taxon>NPAAA clade</taxon>
        <taxon>Hologalegina</taxon>
        <taxon>IRL clade</taxon>
        <taxon>Galegeae</taxon>
        <taxon>Glycyrrhiza</taxon>
    </lineage>
</organism>
<evidence type="ECO:0000256" key="2">
    <source>
        <dbReference type="ARBA" id="ARBA00022676"/>
    </source>
</evidence>
<dbReference type="InterPro" id="IPR002213">
    <property type="entry name" value="UDP_glucos_trans"/>
</dbReference>
<evidence type="ECO:0000256" key="4">
    <source>
        <dbReference type="RuleBase" id="RU003718"/>
    </source>
</evidence>
<dbReference type="FunFam" id="3.40.50.2000:FF:000054">
    <property type="entry name" value="Glycosyltransferase"/>
    <property type="match status" value="1"/>
</dbReference>
<reference evidence="6" key="1">
    <citation type="submission" date="2019-07" db="EMBL/GenBank/DDBJ databases">
        <authorList>
            <person name="Malik M.M."/>
            <person name="Goyal P."/>
            <person name="Gupta S."/>
        </authorList>
    </citation>
    <scope>NUCLEOTIDE SEQUENCE</scope>
</reference>
<dbReference type="GO" id="GO:0008194">
    <property type="term" value="F:UDP-glycosyltransferase activity"/>
    <property type="evidence" value="ECO:0007669"/>
    <property type="project" value="InterPro"/>
</dbReference>
<gene>
    <name evidence="6" type="primary">UGT72L11</name>
</gene>
<evidence type="ECO:0000256" key="3">
    <source>
        <dbReference type="ARBA" id="ARBA00022679"/>
    </source>
</evidence>
<dbReference type="Gene3D" id="3.40.50.2000">
    <property type="entry name" value="Glycogen Phosphorylase B"/>
    <property type="match status" value="2"/>
</dbReference>
<accession>A0A7G3QF24</accession>
<dbReference type="EMBL" id="MN163014">
    <property type="protein sequence ID" value="QHW04706.1"/>
    <property type="molecule type" value="mRNA"/>
</dbReference>
<name>A0A7G3QF24_GLYGL</name>
<comment type="similarity">
    <text evidence="1 4">Belongs to the UDP-glycosyltransferase family.</text>
</comment>
<proteinExistence type="evidence at transcript level"/>
<dbReference type="InterPro" id="IPR035595">
    <property type="entry name" value="UDP_glycos_trans_CS"/>
</dbReference>